<feature type="transmembrane region" description="Helical" evidence="1">
    <location>
        <begin position="220"/>
        <end position="238"/>
    </location>
</feature>
<evidence type="ECO:0000256" key="1">
    <source>
        <dbReference type="SAM" id="Phobius"/>
    </source>
</evidence>
<dbReference type="EMBL" id="OZ019904">
    <property type="protein sequence ID" value="CAK9199135.1"/>
    <property type="molecule type" value="Genomic_DNA"/>
</dbReference>
<dbReference type="PANTHER" id="PTHR33372:SF10">
    <property type="entry name" value="OS03G0137300 PROTEIN"/>
    <property type="match status" value="1"/>
</dbReference>
<dbReference type="Proteomes" id="UP001497512">
    <property type="component" value="Chromosome 12"/>
</dbReference>
<dbReference type="InterPro" id="IPR021788">
    <property type="entry name" value="CPP1-like"/>
</dbReference>
<sequence length="303" mass="32382">MALHGCLQSQVLLSCCRPQDQNAPSTKSSRHGQSMWSFASLALVKNQAWKPCSKSRDSQQQRSLRLLAKANDSMADDSLPSEMSLENAMRLLGVREGASFEEILTAKKTMVDSCNGDQAHITQVEAAYDMLLMQSLSQRRAGKVVDNTIRYADVRKAKSPVSGSGPEWLRTALKTAPVAFQTPSLSTVGIQTGVYVALSVWLFASALTSSPSELSVSGKADVPGVILAIGFGLSVYFLSKQKMKLGKATLVTVAGLVVGAGLGGLVESWLRVDIVPVLGIGSPAVVVSEFVLFSLWASSLYLQ</sequence>
<accession>A0ABP0TKT8</accession>
<dbReference type="Pfam" id="PF11833">
    <property type="entry name" value="CPP1-like"/>
    <property type="match status" value="1"/>
</dbReference>
<evidence type="ECO:0000313" key="2">
    <source>
        <dbReference type="EMBL" id="CAK9199135.1"/>
    </source>
</evidence>
<keyword evidence="1" id="KW-0472">Membrane</keyword>
<reference evidence="2" key="1">
    <citation type="submission" date="2024-02" db="EMBL/GenBank/DDBJ databases">
        <authorList>
            <consortium name="ELIXIR-Norway"/>
            <consortium name="Elixir Norway"/>
        </authorList>
    </citation>
    <scope>NUCLEOTIDE SEQUENCE</scope>
</reference>
<proteinExistence type="predicted"/>
<name>A0ABP0TKT8_9BRYO</name>
<dbReference type="PANTHER" id="PTHR33372">
    <property type="match status" value="1"/>
</dbReference>
<gene>
    <name evidence="2" type="ORF">CSSPTR1EN2_LOCUS4785</name>
</gene>
<keyword evidence="3" id="KW-1185">Reference proteome</keyword>
<feature type="transmembrane region" description="Helical" evidence="1">
    <location>
        <begin position="282"/>
        <end position="302"/>
    </location>
</feature>
<keyword evidence="1" id="KW-1133">Transmembrane helix</keyword>
<organism evidence="2 3">
    <name type="scientific">Sphagnum troendelagicum</name>
    <dbReference type="NCBI Taxonomy" id="128251"/>
    <lineage>
        <taxon>Eukaryota</taxon>
        <taxon>Viridiplantae</taxon>
        <taxon>Streptophyta</taxon>
        <taxon>Embryophyta</taxon>
        <taxon>Bryophyta</taxon>
        <taxon>Sphagnophytina</taxon>
        <taxon>Sphagnopsida</taxon>
        <taxon>Sphagnales</taxon>
        <taxon>Sphagnaceae</taxon>
        <taxon>Sphagnum</taxon>
    </lineage>
</organism>
<evidence type="ECO:0000313" key="3">
    <source>
        <dbReference type="Proteomes" id="UP001497512"/>
    </source>
</evidence>
<protein>
    <submittedName>
        <fullName evidence="2">Uncharacterized protein</fullName>
    </submittedName>
</protein>
<feature type="transmembrane region" description="Helical" evidence="1">
    <location>
        <begin position="250"/>
        <end position="270"/>
    </location>
</feature>
<feature type="transmembrane region" description="Helical" evidence="1">
    <location>
        <begin position="188"/>
        <end position="208"/>
    </location>
</feature>
<keyword evidence="1" id="KW-0812">Transmembrane</keyword>